<evidence type="ECO:0008006" key="8">
    <source>
        <dbReference type="Google" id="ProtNLM"/>
    </source>
</evidence>
<dbReference type="Gene3D" id="1.10.418.40">
    <property type="entry name" value="Autophagy protein 6/Beclin 1"/>
    <property type="match status" value="1"/>
</dbReference>
<dbReference type="GO" id="GO:0000045">
    <property type="term" value="P:autophagosome assembly"/>
    <property type="evidence" value="ECO:0007669"/>
    <property type="project" value="TreeGrafter"/>
</dbReference>
<dbReference type="InterPro" id="IPR041691">
    <property type="entry name" value="Atg6/beclin_CC"/>
</dbReference>
<evidence type="ECO:0000313" key="6">
    <source>
        <dbReference type="EMBL" id="KAI3435500.1"/>
    </source>
</evidence>
<dbReference type="GO" id="GO:0000407">
    <property type="term" value="C:phagophore assembly site"/>
    <property type="evidence" value="ECO:0007669"/>
    <property type="project" value="TreeGrafter"/>
</dbReference>
<comment type="similarity">
    <text evidence="1">Belongs to the beclin family.</text>
</comment>
<feature type="coiled-coil region" evidence="2">
    <location>
        <begin position="139"/>
        <end position="221"/>
    </location>
</feature>
<dbReference type="PANTHER" id="PTHR12768">
    <property type="entry name" value="BECLIN 1"/>
    <property type="match status" value="1"/>
</dbReference>
<dbReference type="GO" id="GO:0043548">
    <property type="term" value="F:phosphatidylinositol 3-kinase binding"/>
    <property type="evidence" value="ECO:0007669"/>
    <property type="project" value="TreeGrafter"/>
</dbReference>
<name>A0A9D4TV65_CHLVU</name>
<dbReference type="Pfam" id="PF04111">
    <property type="entry name" value="APG6"/>
    <property type="match status" value="1"/>
</dbReference>
<dbReference type="InterPro" id="IPR040455">
    <property type="entry name" value="Atg6_BARA"/>
</dbReference>
<keyword evidence="2" id="KW-0175">Coiled coil</keyword>
<feature type="region of interest" description="Disordered" evidence="3">
    <location>
        <begin position="79"/>
        <end position="108"/>
    </location>
</feature>
<dbReference type="GO" id="GO:0034271">
    <property type="term" value="C:phosphatidylinositol 3-kinase complex, class III, type I"/>
    <property type="evidence" value="ECO:0007669"/>
    <property type="project" value="TreeGrafter"/>
</dbReference>
<dbReference type="AlphaFoldDB" id="A0A9D4TV65"/>
<protein>
    <recommendedName>
        <fullName evidence="8">Beclin 1</fullName>
    </recommendedName>
</protein>
<evidence type="ECO:0000259" key="4">
    <source>
        <dbReference type="Pfam" id="PF04111"/>
    </source>
</evidence>
<dbReference type="Proteomes" id="UP001055712">
    <property type="component" value="Unassembled WGS sequence"/>
</dbReference>
<dbReference type="GO" id="GO:0034272">
    <property type="term" value="C:phosphatidylinositol 3-kinase complex, class III, type II"/>
    <property type="evidence" value="ECO:0007669"/>
    <property type="project" value="TreeGrafter"/>
</dbReference>
<evidence type="ECO:0000256" key="1">
    <source>
        <dbReference type="ARBA" id="ARBA00005965"/>
    </source>
</evidence>
<comment type="caution">
    <text evidence="6">The sequence shown here is derived from an EMBL/GenBank/DDBJ whole genome shotgun (WGS) entry which is preliminary data.</text>
</comment>
<organism evidence="6 7">
    <name type="scientific">Chlorella vulgaris</name>
    <name type="common">Green alga</name>
    <dbReference type="NCBI Taxonomy" id="3077"/>
    <lineage>
        <taxon>Eukaryota</taxon>
        <taxon>Viridiplantae</taxon>
        <taxon>Chlorophyta</taxon>
        <taxon>core chlorophytes</taxon>
        <taxon>Trebouxiophyceae</taxon>
        <taxon>Chlorellales</taxon>
        <taxon>Chlorellaceae</taxon>
        <taxon>Chlorella clade</taxon>
        <taxon>Chlorella</taxon>
    </lineage>
</organism>
<dbReference type="PANTHER" id="PTHR12768:SF4">
    <property type="entry name" value="BECLIN-1"/>
    <property type="match status" value="1"/>
</dbReference>
<dbReference type="GO" id="GO:0006995">
    <property type="term" value="P:cellular response to nitrogen starvation"/>
    <property type="evidence" value="ECO:0007669"/>
    <property type="project" value="TreeGrafter"/>
</dbReference>
<reference evidence="6" key="1">
    <citation type="journal article" date="2019" name="Plant J.">
        <title>Chlorella vulgaris genome assembly and annotation reveals the molecular basis for metabolic acclimation to high light conditions.</title>
        <authorList>
            <person name="Cecchin M."/>
            <person name="Marcolungo L."/>
            <person name="Rossato M."/>
            <person name="Girolomoni L."/>
            <person name="Cosentino E."/>
            <person name="Cuine S."/>
            <person name="Li-Beisson Y."/>
            <person name="Delledonne M."/>
            <person name="Ballottari M."/>
        </authorList>
    </citation>
    <scope>NUCLEOTIDE SEQUENCE</scope>
    <source>
        <strain evidence="6">211/11P</strain>
    </source>
</reference>
<dbReference type="InterPro" id="IPR038274">
    <property type="entry name" value="Atg6/Beclin_C_sf"/>
</dbReference>
<dbReference type="InterPro" id="IPR007243">
    <property type="entry name" value="Atg6/Beclin"/>
</dbReference>
<dbReference type="Pfam" id="PF17675">
    <property type="entry name" value="APG6_N"/>
    <property type="match status" value="1"/>
</dbReference>
<dbReference type="GO" id="GO:0000423">
    <property type="term" value="P:mitophagy"/>
    <property type="evidence" value="ECO:0007669"/>
    <property type="project" value="TreeGrafter"/>
</dbReference>
<dbReference type="GO" id="GO:0030674">
    <property type="term" value="F:protein-macromolecule adaptor activity"/>
    <property type="evidence" value="ECO:0007669"/>
    <property type="project" value="TreeGrafter"/>
</dbReference>
<reference evidence="6" key="2">
    <citation type="submission" date="2020-11" db="EMBL/GenBank/DDBJ databases">
        <authorList>
            <person name="Cecchin M."/>
            <person name="Marcolungo L."/>
            <person name="Rossato M."/>
            <person name="Girolomoni L."/>
            <person name="Cosentino E."/>
            <person name="Cuine S."/>
            <person name="Li-Beisson Y."/>
            <person name="Delledonne M."/>
            <person name="Ballottari M."/>
        </authorList>
    </citation>
    <scope>NUCLEOTIDE SEQUENCE</scope>
    <source>
        <strain evidence="6">211/11P</strain>
        <tissue evidence="6">Whole cell</tissue>
    </source>
</reference>
<evidence type="ECO:0000259" key="5">
    <source>
        <dbReference type="Pfam" id="PF17675"/>
    </source>
</evidence>
<sequence length="501" mass="53170">MKEHVLQCQQCKTRLQFSDHDAGALRFSGSGSGLSARLEESFLVLASGDEARGLPPGGGGDGGPPTAVRRLEESFVVLQGGSSGGKTAPGTQSMLLDSGGGGAGSSGMQRIPFDQKLRALARVFEAASEEVGVELPLCSECAGEVHRELEAQLGELQQEVAAYEAALVRLQAEGVQPMREPAFQEAAAQAQGQVQAERERLAAAERELAGAQAQLRGVEAEACALDGVEQRYWHTFNDFQLRLGDHLGDRDALQHRLEASSGALCMLRRTSVYNDLFRIWFHGACGTISGLRLGRTAQQAVEWDEINAAWGQAVLLLATLARACGVQFRGHRLLPQGSYPQVAEVRGGATHDLHGPVSKFLCASYDKAQAGFLACLKEFADWLVARGAVDGQGVRFALPCPIEGDKVAGLTIRLMFNKDKNWTRALKHMLVDLKFVLKYALVALDNRAGLAAGPPGTLAPVAALQREDFAGAASTAAVGTLAAAAAGMRQSSGGSALHSYR</sequence>
<proteinExistence type="inferred from homology"/>
<evidence type="ECO:0000256" key="2">
    <source>
        <dbReference type="SAM" id="Coils"/>
    </source>
</evidence>
<dbReference type="OrthoDB" id="20368at2759"/>
<accession>A0A9D4TV65</accession>
<gene>
    <name evidence="6" type="ORF">D9Q98_001566</name>
</gene>
<dbReference type="GO" id="GO:0045324">
    <property type="term" value="P:late endosome to vacuole transport"/>
    <property type="evidence" value="ECO:0007669"/>
    <property type="project" value="TreeGrafter"/>
</dbReference>
<evidence type="ECO:0000313" key="7">
    <source>
        <dbReference type="Proteomes" id="UP001055712"/>
    </source>
</evidence>
<keyword evidence="7" id="KW-1185">Reference proteome</keyword>
<dbReference type="EMBL" id="SIDB01000002">
    <property type="protein sequence ID" value="KAI3435500.1"/>
    <property type="molecule type" value="Genomic_DNA"/>
</dbReference>
<evidence type="ECO:0000256" key="3">
    <source>
        <dbReference type="SAM" id="MobiDB-lite"/>
    </source>
</evidence>
<feature type="domain" description="Atg6 BARA" evidence="4">
    <location>
        <begin position="267"/>
        <end position="440"/>
    </location>
</feature>
<feature type="domain" description="Atg6/beclin coiled-coil" evidence="5">
    <location>
        <begin position="136"/>
        <end position="261"/>
    </location>
</feature>